<dbReference type="AlphaFoldDB" id="A0A9P0DAN4"/>
<evidence type="ECO:0000259" key="7">
    <source>
        <dbReference type="Pfam" id="PF26037"/>
    </source>
</evidence>
<feature type="transmembrane region" description="Helical" evidence="5">
    <location>
        <begin position="64"/>
        <end position="82"/>
    </location>
</feature>
<comment type="subcellular location">
    <subcellularLocation>
        <location evidence="1">Membrane</location>
        <topology evidence="1">Multi-pass membrane protein</topology>
    </subcellularLocation>
</comment>
<reference evidence="8" key="1">
    <citation type="submission" date="2022-01" db="EMBL/GenBank/DDBJ databases">
        <authorList>
            <person name="King R."/>
        </authorList>
    </citation>
    <scope>NUCLEOTIDE SEQUENCE</scope>
</reference>
<evidence type="ECO:0000256" key="5">
    <source>
        <dbReference type="SAM" id="Phobius"/>
    </source>
</evidence>
<evidence type="ECO:0000313" key="8">
    <source>
        <dbReference type="EMBL" id="CAH1115014.1"/>
    </source>
</evidence>
<feature type="transmembrane region" description="Helical" evidence="5">
    <location>
        <begin position="549"/>
        <end position="569"/>
    </location>
</feature>
<dbReference type="OrthoDB" id="5985669at2759"/>
<keyword evidence="2 5" id="KW-0812">Transmembrane</keyword>
<proteinExistence type="predicted"/>
<evidence type="ECO:0000256" key="4">
    <source>
        <dbReference type="ARBA" id="ARBA00023136"/>
    </source>
</evidence>
<dbReference type="Pfam" id="PF26037">
    <property type="entry name" value="zf-RING_DCST1_C"/>
    <property type="match status" value="1"/>
</dbReference>
<evidence type="ECO:0000256" key="3">
    <source>
        <dbReference type="ARBA" id="ARBA00022989"/>
    </source>
</evidence>
<keyword evidence="4 5" id="KW-0472">Membrane</keyword>
<dbReference type="GO" id="GO:0016020">
    <property type="term" value="C:membrane"/>
    <property type="evidence" value="ECO:0007669"/>
    <property type="project" value="UniProtKB-SubCell"/>
</dbReference>
<dbReference type="InterPro" id="IPR058842">
    <property type="entry name" value="DCST1_C"/>
</dbReference>
<keyword evidence="3 5" id="KW-1133">Transmembrane helix</keyword>
<dbReference type="Pfam" id="PF07782">
    <property type="entry name" value="DC_STAMP"/>
    <property type="match status" value="1"/>
</dbReference>
<protein>
    <recommendedName>
        <fullName evidence="10">Dendritic cell-specific transmembrane protein-like domain-containing protein</fullName>
    </recommendedName>
</protein>
<dbReference type="Proteomes" id="UP001153636">
    <property type="component" value="Chromosome 9"/>
</dbReference>
<dbReference type="EMBL" id="OV651821">
    <property type="protein sequence ID" value="CAH1115014.1"/>
    <property type="molecule type" value="Genomic_DNA"/>
</dbReference>
<evidence type="ECO:0000313" key="9">
    <source>
        <dbReference type="Proteomes" id="UP001153636"/>
    </source>
</evidence>
<evidence type="ECO:0008006" key="10">
    <source>
        <dbReference type="Google" id="ProtNLM"/>
    </source>
</evidence>
<feature type="transmembrane region" description="Helical" evidence="5">
    <location>
        <begin position="37"/>
        <end position="58"/>
    </location>
</feature>
<evidence type="ECO:0000256" key="2">
    <source>
        <dbReference type="ARBA" id="ARBA00022692"/>
    </source>
</evidence>
<keyword evidence="9" id="KW-1185">Reference proteome</keyword>
<gene>
    <name evidence="8" type="ORF">PSYICH_LOCUS15696</name>
</gene>
<organism evidence="8 9">
    <name type="scientific">Psylliodes chrysocephalus</name>
    <dbReference type="NCBI Taxonomy" id="3402493"/>
    <lineage>
        <taxon>Eukaryota</taxon>
        <taxon>Metazoa</taxon>
        <taxon>Ecdysozoa</taxon>
        <taxon>Arthropoda</taxon>
        <taxon>Hexapoda</taxon>
        <taxon>Insecta</taxon>
        <taxon>Pterygota</taxon>
        <taxon>Neoptera</taxon>
        <taxon>Endopterygota</taxon>
        <taxon>Coleoptera</taxon>
        <taxon>Polyphaga</taxon>
        <taxon>Cucujiformia</taxon>
        <taxon>Chrysomeloidea</taxon>
        <taxon>Chrysomelidae</taxon>
        <taxon>Galerucinae</taxon>
        <taxon>Alticini</taxon>
        <taxon>Psylliodes</taxon>
    </lineage>
</organism>
<dbReference type="InterPro" id="IPR012858">
    <property type="entry name" value="DC_STAMP-like"/>
</dbReference>
<dbReference type="PANTHER" id="PTHR21041">
    <property type="entry name" value="DENDRITIC CELL-SPECIFIC TRANSMEMBRANE PROTEIN"/>
    <property type="match status" value="1"/>
</dbReference>
<evidence type="ECO:0000259" key="6">
    <source>
        <dbReference type="Pfam" id="PF07782"/>
    </source>
</evidence>
<feature type="transmembrane region" description="Helical" evidence="5">
    <location>
        <begin position="457"/>
        <end position="478"/>
    </location>
</feature>
<dbReference type="PANTHER" id="PTHR21041:SF17">
    <property type="entry name" value="E3 UBIQUITIN-PROTEIN LIGASE DCST1"/>
    <property type="match status" value="1"/>
</dbReference>
<evidence type="ECO:0000256" key="1">
    <source>
        <dbReference type="ARBA" id="ARBA00004141"/>
    </source>
</evidence>
<feature type="domain" description="Dendritic cell-specific transmembrane protein-like" evidence="6">
    <location>
        <begin position="402"/>
        <end position="592"/>
    </location>
</feature>
<accession>A0A9P0DAN4</accession>
<name>A0A9P0DAN4_9CUCU</name>
<feature type="domain" description="E3 ubiquitin-protein ligase DCST1-like C-terminal" evidence="7">
    <location>
        <begin position="648"/>
        <end position="695"/>
    </location>
</feature>
<dbReference type="InterPro" id="IPR051856">
    <property type="entry name" value="CSR-E3_Ligase_Protein"/>
</dbReference>
<sequence length="714" mass="84270">MARDRITVFFKKCKKKVPLFKNLFCTRPNEHKHLKRTFGFFFGVILGILFYKFIIVDLEFTEDAGLIVGGILCLMLAIGYGFSSQIRCIICLSFPNFGGKVGRSVLKAVVIAFVIAGPVENMTNNGREVVRVFACTASLTFNMTKTRFELMFKPFTQAIFGMKTDMNEVKDTIRSIKDVSAPITGEVEDESEMRKIKEENDYLDAIMHDTKQSDLVADKYETKGEKVEAIRYEKMYMKKIEQRCENQFAKASIKCRDMFQKGYDKCYDTVTWVAAWLLCWPMKLDFICNIAEALGGMSRCDPSKDTDPGFGEGYSYLKQSRSFLSKNFKDVKLQYQMGNVKPLKDVRDARDTAKAIWHEVNKKKRVLMKILIFVKRILAFVFLRILQESQKYHDKYLRDIEFDNIYITWYFRKIDARRRAQQKYTLLPLKKIERKKLTDPFSPKPLKVERQQLKSDLFLMAFEMLIITILVLLDRIFYEALDIIRRHAKINYLQVGHHDLLLDVKGTGMIASLLRSLVKGFNVKKRIRIERSNAICLPRPLLLPHYYHFKIYGTYLAIIIFTFIQAYALRCRRVICSYFYRKREKKRVLFLYNDTLKRRKGFFRFMRKKIRRLVREERLKEDFSGIQILRMNHPKAFDWLRLFEFARRKCLICEEPEPRKESESDFVECPNERCHFMYCGECWLDMGNVCLVCQTETEETTSGFEEDSDEFMTE</sequence>